<accession>A0A0K6GC49</accession>
<proteinExistence type="predicted"/>
<sequence>MSKGRALCAREEDHPQTVVARSNASTNASATAVDTEVEIPTREPTNSPAIGPMATFRSGATEQAPGGQTQALFVAGATQTRPAFKRGWPKALGWTRPQGAFDR</sequence>
<evidence type="ECO:0000256" key="1">
    <source>
        <dbReference type="SAM" id="MobiDB-lite"/>
    </source>
</evidence>
<organism evidence="2 3">
    <name type="scientific">Rhizoctonia solani</name>
    <dbReference type="NCBI Taxonomy" id="456999"/>
    <lineage>
        <taxon>Eukaryota</taxon>
        <taxon>Fungi</taxon>
        <taxon>Dikarya</taxon>
        <taxon>Basidiomycota</taxon>
        <taxon>Agaricomycotina</taxon>
        <taxon>Agaricomycetes</taxon>
        <taxon>Cantharellales</taxon>
        <taxon>Ceratobasidiaceae</taxon>
        <taxon>Rhizoctonia</taxon>
    </lineage>
</organism>
<feature type="region of interest" description="Disordered" evidence="1">
    <location>
        <begin position="1"/>
        <end position="50"/>
    </location>
</feature>
<feature type="compositionally biased region" description="Low complexity" evidence="1">
    <location>
        <begin position="18"/>
        <end position="33"/>
    </location>
</feature>
<evidence type="ECO:0000313" key="2">
    <source>
        <dbReference type="EMBL" id="CUA76193.1"/>
    </source>
</evidence>
<name>A0A0K6GC49_9AGAM</name>
<evidence type="ECO:0000313" key="3">
    <source>
        <dbReference type="Proteomes" id="UP000044841"/>
    </source>
</evidence>
<reference evidence="2 3" key="1">
    <citation type="submission" date="2015-07" db="EMBL/GenBank/DDBJ databases">
        <authorList>
            <person name="Noorani M."/>
        </authorList>
    </citation>
    <scope>NUCLEOTIDE SEQUENCE [LARGE SCALE GENOMIC DNA]</scope>
    <source>
        <strain evidence="2">BBA 69670</strain>
    </source>
</reference>
<dbReference type="AlphaFoldDB" id="A0A0K6GC49"/>
<gene>
    <name evidence="2" type="ORF">RSOLAG22IIIB_12109</name>
</gene>
<protein>
    <submittedName>
        <fullName evidence="2">Uncharacterized protein</fullName>
    </submittedName>
</protein>
<dbReference type="EMBL" id="CYGV01001637">
    <property type="protein sequence ID" value="CUA76193.1"/>
    <property type="molecule type" value="Genomic_DNA"/>
</dbReference>
<keyword evidence="3" id="KW-1185">Reference proteome</keyword>
<dbReference type="Proteomes" id="UP000044841">
    <property type="component" value="Unassembled WGS sequence"/>
</dbReference>